<gene>
    <name evidence="1" type="ORF">NM688_g3972</name>
</gene>
<name>A0ACC1T4F3_9APHY</name>
<reference evidence="1" key="1">
    <citation type="submission" date="2022-07" db="EMBL/GenBank/DDBJ databases">
        <title>Genome Sequence of Phlebia brevispora.</title>
        <authorList>
            <person name="Buettner E."/>
        </authorList>
    </citation>
    <scope>NUCLEOTIDE SEQUENCE</scope>
    <source>
        <strain evidence="1">MPL23</strain>
    </source>
</reference>
<protein>
    <submittedName>
        <fullName evidence="1">Uncharacterized protein</fullName>
    </submittedName>
</protein>
<dbReference type="EMBL" id="JANHOG010000617">
    <property type="protein sequence ID" value="KAJ3552784.1"/>
    <property type="molecule type" value="Genomic_DNA"/>
</dbReference>
<evidence type="ECO:0000313" key="1">
    <source>
        <dbReference type="EMBL" id="KAJ3552784.1"/>
    </source>
</evidence>
<accession>A0ACC1T4F3</accession>
<comment type="caution">
    <text evidence="1">The sequence shown here is derived from an EMBL/GenBank/DDBJ whole genome shotgun (WGS) entry which is preliminary data.</text>
</comment>
<keyword evidence="2" id="KW-1185">Reference proteome</keyword>
<proteinExistence type="predicted"/>
<organism evidence="1 2">
    <name type="scientific">Phlebia brevispora</name>
    <dbReference type="NCBI Taxonomy" id="194682"/>
    <lineage>
        <taxon>Eukaryota</taxon>
        <taxon>Fungi</taxon>
        <taxon>Dikarya</taxon>
        <taxon>Basidiomycota</taxon>
        <taxon>Agaricomycotina</taxon>
        <taxon>Agaricomycetes</taxon>
        <taxon>Polyporales</taxon>
        <taxon>Meruliaceae</taxon>
        <taxon>Phlebia</taxon>
    </lineage>
</organism>
<sequence length="291" mass="32806">MYAILSNSDLLNVYEPELTDADYSYAVLVYEYVITFQHEYELLWQPKWTPATWLFLFNRYTLLERNSACYAYQSAMFSAMRVFALLRHAYIAAGAVFVLGIPRFGIAFTQYRSGIRSAVYHTDNSALVSLALTLVTITSDVVAIALTWLKTYRHVKQAAAVGVNSRFGATLIQYGTLHFIALLVPDLVNLFLLITPSGTEVASGVNIFLSLLPNIVISRFLINLRQVDFPGHNSTSHFSHFSAPNLRISTTSVVVRYRDEHLTNSEGQEGHDQEHDTEFCGECPDELWDGE</sequence>
<evidence type="ECO:0000313" key="2">
    <source>
        <dbReference type="Proteomes" id="UP001148662"/>
    </source>
</evidence>
<dbReference type="Proteomes" id="UP001148662">
    <property type="component" value="Unassembled WGS sequence"/>
</dbReference>